<dbReference type="InParanoid" id="F5YEI6"/>
<accession>F5YEI6</accession>
<keyword evidence="2" id="KW-1185">Reference proteome</keyword>
<evidence type="ECO:0000313" key="2">
    <source>
        <dbReference type="Proteomes" id="UP000009222"/>
    </source>
</evidence>
<gene>
    <name evidence="1" type="ordered locus">TREAZ_2583</name>
</gene>
<dbReference type="Proteomes" id="UP000009222">
    <property type="component" value="Chromosome"/>
</dbReference>
<dbReference type="STRING" id="545695.TREAZ_2583"/>
<dbReference type="AlphaFoldDB" id="F5YEI6"/>
<dbReference type="EMBL" id="CP001841">
    <property type="protein sequence ID" value="AEF80217.1"/>
    <property type="molecule type" value="Genomic_DNA"/>
</dbReference>
<name>F5YEI6_LEAAZ</name>
<dbReference type="HOGENOM" id="CLU_3012948_0_0_12"/>
<evidence type="ECO:0000313" key="1">
    <source>
        <dbReference type="EMBL" id="AEF80217.1"/>
    </source>
</evidence>
<sequence>MISLDTLAIKSFFLSFRHGAIRTEKPPFPLQNCPYTFKWNRSIIGFQDKKGGFSWL</sequence>
<organism evidence="1 2">
    <name type="scientific">Leadbettera azotonutricia (strain ATCC BAA-888 / DSM 13862 / ZAS-9)</name>
    <name type="common">Treponema azotonutricium</name>
    <dbReference type="NCBI Taxonomy" id="545695"/>
    <lineage>
        <taxon>Bacteria</taxon>
        <taxon>Pseudomonadati</taxon>
        <taxon>Spirochaetota</taxon>
        <taxon>Spirochaetia</taxon>
        <taxon>Spirochaetales</taxon>
        <taxon>Breznakiellaceae</taxon>
        <taxon>Leadbettera</taxon>
    </lineage>
</organism>
<reference evidence="2" key="1">
    <citation type="submission" date="2009-12" db="EMBL/GenBank/DDBJ databases">
        <title>Complete sequence of Treponema azotonutricium strain ZAS-9.</title>
        <authorList>
            <person name="Tetu S.G."/>
            <person name="Matson E."/>
            <person name="Ren Q."/>
            <person name="Seshadri R."/>
            <person name="Elbourne L."/>
            <person name="Hassan K.A."/>
            <person name="Durkin A."/>
            <person name="Radune D."/>
            <person name="Mohamoud Y."/>
            <person name="Shay R."/>
            <person name="Jin S."/>
            <person name="Zhang X."/>
            <person name="Lucey K."/>
            <person name="Ballor N.R."/>
            <person name="Ottesen E."/>
            <person name="Rosenthal R."/>
            <person name="Allen A."/>
            <person name="Leadbetter J.R."/>
            <person name="Paulsen I.T."/>
        </authorList>
    </citation>
    <scope>NUCLEOTIDE SEQUENCE [LARGE SCALE GENOMIC DNA]</scope>
    <source>
        <strain evidence="2">ATCC BAA-888 / DSM 13862 / ZAS-9</strain>
    </source>
</reference>
<protein>
    <submittedName>
        <fullName evidence="1">Uncharacterized protein</fullName>
    </submittedName>
</protein>
<reference evidence="1 2" key="2">
    <citation type="journal article" date="2011" name="ISME J.">
        <title>RNA-seq reveals cooperative metabolic interactions between two termite-gut spirochete species in co-culture.</title>
        <authorList>
            <person name="Rosenthal A.Z."/>
            <person name="Matson E.G."/>
            <person name="Eldar A."/>
            <person name="Leadbetter J.R."/>
        </authorList>
    </citation>
    <scope>NUCLEOTIDE SEQUENCE [LARGE SCALE GENOMIC DNA]</scope>
    <source>
        <strain evidence="2">ATCC BAA-888 / DSM 13862 / ZAS-9</strain>
    </source>
</reference>
<proteinExistence type="predicted"/>
<dbReference type="KEGG" id="taz:TREAZ_2583"/>